<comment type="caution">
    <text evidence="1">The sequence shown here is derived from an EMBL/GenBank/DDBJ whole genome shotgun (WGS) entry which is preliminary data.</text>
</comment>
<reference evidence="2" key="2">
    <citation type="submission" date="2019-10" db="EMBL/GenBank/DDBJ databases">
        <title>A de novo genome assembly of a pear dwarfing rootstock.</title>
        <authorList>
            <person name="Wang F."/>
            <person name="Wang J."/>
            <person name="Li S."/>
            <person name="Zhang Y."/>
            <person name="Fang M."/>
            <person name="Ma L."/>
            <person name="Zhao Y."/>
            <person name="Jiang S."/>
        </authorList>
    </citation>
    <scope>NUCLEOTIDE SEQUENCE [LARGE SCALE GENOMIC DNA]</scope>
</reference>
<keyword evidence="2" id="KW-1185">Reference proteome</keyword>
<dbReference type="Proteomes" id="UP000327157">
    <property type="component" value="Chromosome 8"/>
</dbReference>
<evidence type="ECO:0000313" key="2">
    <source>
        <dbReference type="Proteomes" id="UP000327157"/>
    </source>
</evidence>
<gene>
    <name evidence="1" type="ORF">D8674_034344</name>
</gene>
<proteinExistence type="predicted"/>
<reference evidence="1 2" key="3">
    <citation type="submission" date="2019-11" db="EMBL/GenBank/DDBJ databases">
        <title>A de novo genome assembly of a pear dwarfing rootstock.</title>
        <authorList>
            <person name="Wang F."/>
            <person name="Wang J."/>
            <person name="Li S."/>
            <person name="Zhang Y."/>
            <person name="Fang M."/>
            <person name="Ma L."/>
            <person name="Zhao Y."/>
            <person name="Jiang S."/>
        </authorList>
    </citation>
    <scope>NUCLEOTIDE SEQUENCE [LARGE SCALE GENOMIC DNA]</scope>
    <source>
        <strain evidence="1">S2</strain>
        <tissue evidence="1">Leaf</tissue>
    </source>
</reference>
<protein>
    <submittedName>
        <fullName evidence="1">Uncharacterized protein</fullName>
    </submittedName>
</protein>
<reference evidence="1 2" key="1">
    <citation type="submission" date="2019-09" db="EMBL/GenBank/DDBJ databases">
        <authorList>
            <person name="Ou C."/>
        </authorList>
    </citation>
    <scope>NUCLEOTIDE SEQUENCE [LARGE SCALE GENOMIC DNA]</scope>
    <source>
        <strain evidence="1">S2</strain>
        <tissue evidence="1">Leaf</tissue>
    </source>
</reference>
<accession>A0A5N5HNR4</accession>
<sequence>MNLDANSAPKENPTALSRWYSGDSDSFVTWTSDLPLRQYSKLSLLLFLCRIPTRNGETIRCGVMIEVPAEPTIFERLPFKGRKCFEGFYLSIYCKMVPEELKKSMVGELSKKARANKINREKKTIFHHSGLKPFSYRMEAQRQGGSKFSKINVFADVYVRPGDELVESLHYHDYYFNVIINISCYITHVTMMEKRRLVRQEFASQLSRKTSIESVDPPKDAGFQILIDILDQTFRRRQMRYCRGMGNA</sequence>
<organism evidence="1 2">
    <name type="scientific">Pyrus ussuriensis x Pyrus communis</name>
    <dbReference type="NCBI Taxonomy" id="2448454"/>
    <lineage>
        <taxon>Eukaryota</taxon>
        <taxon>Viridiplantae</taxon>
        <taxon>Streptophyta</taxon>
        <taxon>Embryophyta</taxon>
        <taxon>Tracheophyta</taxon>
        <taxon>Spermatophyta</taxon>
        <taxon>Magnoliopsida</taxon>
        <taxon>eudicotyledons</taxon>
        <taxon>Gunneridae</taxon>
        <taxon>Pentapetalae</taxon>
        <taxon>rosids</taxon>
        <taxon>fabids</taxon>
        <taxon>Rosales</taxon>
        <taxon>Rosaceae</taxon>
        <taxon>Amygdaloideae</taxon>
        <taxon>Maleae</taxon>
        <taxon>Pyrus</taxon>
    </lineage>
</organism>
<name>A0A5N5HNR4_9ROSA</name>
<dbReference type="AlphaFoldDB" id="A0A5N5HNR4"/>
<evidence type="ECO:0000313" key="1">
    <source>
        <dbReference type="EMBL" id="KAB2629549.1"/>
    </source>
</evidence>
<dbReference type="EMBL" id="SMOL01000148">
    <property type="protein sequence ID" value="KAB2629549.1"/>
    <property type="molecule type" value="Genomic_DNA"/>
</dbReference>